<name>A0A7H8NCR9_9ACTN</name>
<keyword evidence="3" id="KW-0804">Transcription</keyword>
<evidence type="ECO:0000313" key="7">
    <source>
        <dbReference type="Proteomes" id="UP000509303"/>
    </source>
</evidence>
<evidence type="ECO:0000256" key="2">
    <source>
        <dbReference type="ARBA" id="ARBA00023125"/>
    </source>
</evidence>
<dbReference type="GO" id="GO:0003700">
    <property type="term" value="F:DNA-binding transcription factor activity"/>
    <property type="evidence" value="ECO:0007669"/>
    <property type="project" value="TreeGrafter"/>
</dbReference>
<keyword evidence="2 4" id="KW-0238">DNA-binding</keyword>
<dbReference type="SUPFAM" id="SSF46689">
    <property type="entry name" value="Homeodomain-like"/>
    <property type="match status" value="1"/>
</dbReference>
<dbReference type="RefSeq" id="WP_176163872.1">
    <property type="nucleotide sequence ID" value="NZ_CP054929.1"/>
</dbReference>
<proteinExistence type="predicted"/>
<reference evidence="6 7" key="1">
    <citation type="submission" date="2020-06" db="EMBL/GenBank/DDBJ databases">
        <title>Genome mining for natural products.</title>
        <authorList>
            <person name="Zhang B."/>
            <person name="Shi J."/>
            <person name="Ge H."/>
        </authorList>
    </citation>
    <scope>NUCLEOTIDE SEQUENCE [LARGE SCALE GENOMIC DNA]</scope>
    <source>
        <strain evidence="6 7">NA00687</strain>
    </source>
</reference>
<dbReference type="Proteomes" id="UP000509303">
    <property type="component" value="Chromosome"/>
</dbReference>
<dbReference type="InterPro" id="IPR001647">
    <property type="entry name" value="HTH_TetR"/>
</dbReference>
<dbReference type="Gene3D" id="1.10.357.10">
    <property type="entry name" value="Tetracycline Repressor, domain 2"/>
    <property type="match status" value="1"/>
</dbReference>
<dbReference type="InterPro" id="IPR049445">
    <property type="entry name" value="TetR_SbtR-like_C"/>
</dbReference>
<dbReference type="GO" id="GO:0000976">
    <property type="term" value="F:transcription cis-regulatory region binding"/>
    <property type="evidence" value="ECO:0007669"/>
    <property type="project" value="TreeGrafter"/>
</dbReference>
<dbReference type="Pfam" id="PF21597">
    <property type="entry name" value="TetR_C_43"/>
    <property type="match status" value="1"/>
</dbReference>
<gene>
    <name evidence="6" type="ORF">HUT08_24460</name>
</gene>
<accession>A0A7H8NCR9</accession>
<dbReference type="PRINTS" id="PR00455">
    <property type="entry name" value="HTHTETR"/>
</dbReference>
<dbReference type="EMBL" id="CP054929">
    <property type="protein sequence ID" value="QKW52166.1"/>
    <property type="molecule type" value="Genomic_DNA"/>
</dbReference>
<dbReference type="SUPFAM" id="SSF48498">
    <property type="entry name" value="Tetracyclin repressor-like, C-terminal domain"/>
    <property type="match status" value="1"/>
</dbReference>
<dbReference type="PANTHER" id="PTHR30055">
    <property type="entry name" value="HTH-TYPE TRANSCRIPTIONAL REGULATOR RUTR"/>
    <property type="match status" value="1"/>
</dbReference>
<dbReference type="InterPro" id="IPR050109">
    <property type="entry name" value="HTH-type_TetR-like_transc_reg"/>
</dbReference>
<evidence type="ECO:0000259" key="5">
    <source>
        <dbReference type="PROSITE" id="PS50977"/>
    </source>
</evidence>
<feature type="domain" description="HTH tetR-type" evidence="5">
    <location>
        <begin position="25"/>
        <end position="84"/>
    </location>
</feature>
<dbReference type="InterPro" id="IPR036271">
    <property type="entry name" value="Tet_transcr_reg_TetR-rel_C_sf"/>
</dbReference>
<evidence type="ECO:0000256" key="1">
    <source>
        <dbReference type="ARBA" id="ARBA00023015"/>
    </source>
</evidence>
<evidence type="ECO:0000256" key="4">
    <source>
        <dbReference type="PROSITE-ProRule" id="PRU00335"/>
    </source>
</evidence>
<organism evidence="6 7">
    <name type="scientific">Streptomyces buecherae</name>
    <dbReference type="NCBI Taxonomy" id="2763006"/>
    <lineage>
        <taxon>Bacteria</taxon>
        <taxon>Bacillati</taxon>
        <taxon>Actinomycetota</taxon>
        <taxon>Actinomycetes</taxon>
        <taxon>Kitasatosporales</taxon>
        <taxon>Streptomycetaceae</taxon>
        <taxon>Streptomyces</taxon>
    </lineage>
</organism>
<evidence type="ECO:0000313" key="6">
    <source>
        <dbReference type="EMBL" id="QKW52166.1"/>
    </source>
</evidence>
<protein>
    <submittedName>
        <fullName evidence="6">TetR/AcrR family transcriptional regulator</fullName>
    </submittedName>
</protein>
<evidence type="ECO:0000256" key="3">
    <source>
        <dbReference type="ARBA" id="ARBA00023163"/>
    </source>
</evidence>
<dbReference type="Pfam" id="PF00440">
    <property type="entry name" value="TetR_N"/>
    <property type="match status" value="1"/>
</dbReference>
<dbReference type="PROSITE" id="PS50977">
    <property type="entry name" value="HTH_TETR_2"/>
    <property type="match status" value="1"/>
</dbReference>
<keyword evidence="1" id="KW-0805">Transcription regulation</keyword>
<feature type="DNA-binding region" description="H-T-H motif" evidence="4">
    <location>
        <begin position="47"/>
        <end position="66"/>
    </location>
</feature>
<dbReference type="InterPro" id="IPR009057">
    <property type="entry name" value="Homeodomain-like_sf"/>
</dbReference>
<dbReference type="PANTHER" id="PTHR30055:SF234">
    <property type="entry name" value="HTH-TYPE TRANSCRIPTIONAL REGULATOR BETI"/>
    <property type="match status" value="1"/>
</dbReference>
<sequence>MGGRGREGGGASAATGARPLRRDAELNRQRIVRAGREVFAVRGLQATLNDVAHHAGLGVGTVYRKFADKGALAEAVFAEELAEIAAWARDALAEEEAFDALADFLARALERAAHNRGLRELMRQGALEDSGLARVRAEIGQHCERLLVRAGAQGALREGVTGADLAPIAAMIDAVMALPEERPSDLWRRYLAIVLDGLRAHPGQPPLPRAGDGG</sequence>
<keyword evidence="7" id="KW-1185">Reference proteome</keyword>
<dbReference type="AlphaFoldDB" id="A0A7H8NCR9"/>